<feature type="compositionally biased region" description="Basic and acidic residues" evidence="1">
    <location>
        <begin position="117"/>
        <end position="127"/>
    </location>
</feature>
<protein>
    <submittedName>
        <fullName evidence="2">Uncharacterized protein</fullName>
    </submittedName>
</protein>
<organism evidence="2 3">
    <name type="scientific">Actinacidiphila bryophytorum</name>
    <dbReference type="NCBI Taxonomy" id="1436133"/>
    <lineage>
        <taxon>Bacteria</taxon>
        <taxon>Bacillati</taxon>
        <taxon>Actinomycetota</taxon>
        <taxon>Actinomycetes</taxon>
        <taxon>Kitasatosporales</taxon>
        <taxon>Streptomycetaceae</taxon>
        <taxon>Actinacidiphila</taxon>
    </lineage>
</organism>
<dbReference type="AlphaFoldDB" id="A0A9W4E3J3"/>
<reference evidence="2" key="1">
    <citation type="submission" date="2021-06" db="EMBL/GenBank/DDBJ databases">
        <authorList>
            <person name="Arsene-Ploetze F."/>
        </authorList>
    </citation>
    <scope>NUCLEOTIDE SEQUENCE</scope>
    <source>
        <strain evidence="2">SBRY1</strain>
    </source>
</reference>
<sequence length="127" mass="13512">MTYEPSVNPASQPSAALAAVIVCHGRGLRPDVVAFTAIETARAALSRPPVVPSAGGRSTAGCTGGGVPTGPRTPYEDPSALAPVHQPYERHLIDPMRQDRPAWPLRTLRTPRHRGSERRDADDAFPG</sequence>
<comment type="caution">
    <text evidence="2">The sequence shown here is derived from an EMBL/GenBank/DDBJ whole genome shotgun (WGS) entry which is preliminary data.</text>
</comment>
<evidence type="ECO:0000313" key="3">
    <source>
        <dbReference type="Proteomes" id="UP001153328"/>
    </source>
</evidence>
<feature type="compositionally biased region" description="Basic and acidic residues" evidence="1">
    <location>
        <begin position="87"/>
        <end position="100"/>
    </location>
</feature>
<proteinExistence type="predicted"/>
<dbReference type="Proteomes" id="UP001153328">
    <property type="component" value="Unassembled WGS sequence"/>
</dbReference>
<name>A0A9W4E3J3_9ACTN</name>
<evidence type="ECO:0000313" key="2">
    <source>
        <dbReference type="EMBL" id="CAG7614012.1"/>
    </source>
</evidence>
<feature type="region of interest" description="Disordered" evidence="1">
    <location>
        <begin position="46"/>
        <end position="127"/>
    </location>
</feature>
<gene>
    <name evidence="2" type="ORF">SBRY_100225</name>
</gene>
<accession>A0A9W4E3J3</accession>
<evidence type="ECO:0000256" key="1">
    <source>
        <dbReference type="SAM" id="MobiDB-lite"/>
    </source>
</evidence>
<dbReference type="EMBL" id="CAJVAX010000002">
    <property type="protein sequence ID" value="CAG7614012.1"/>
    <property type="molecule type" value="Genomic_DNA"/>
</dbReference>
<keyword evidence="3" id="KW-1185">Reference proteome</keyword>